<gene>
    <name evidence="1" type="primary">Cnig_chr_III.g11867</name>
    <name evidence="1" type="ORF">B9Z55_011867</name>
</gene>
<protein>
    <recommendedName>
        <fullName evidence="3">SKP1 component dimerisation domain-containing protein</fullName>
    </recommendedName>
</protein>
<evidence type="ECO:0000313" key="2">
    <source>
        <dbReference type="Proteomes" id="UP000230233"/>
    </source>
</evidence>
<dbReference type="Proteomes" id="UP000230233">
    <property type="component" value="Chromosome III"/>
</dbReference>
<evidence type="ECO:0008006" key="3">
    <source>
        <dbReference type="Google" id="ProtNLM"/>
    </source>
</evidence>
<name>A0A2G5ULY1_9PELO</name>
<proteinExistence type="predicted"/>
<dbReference type="PANTHER" id="PTHR37964">
    <property type="entry name" value="SUPPRESSOR"/>
    <property type="match status" value="1"/>
</dbReference>
<evidence type="ECO:0000313" key="1">
    <source>
        <dbReference type="EMBL" id="PIC40575.1"/>
    </source>
</evidence>
<accession>A0A2G5ULY1</accession>
<organism evidence="1 2">
    <name type="scientific">Caenorhabditis nigoni</name>
    <dbReference type="NCBI Taxonomy" id="1611254"/>
    <lineage>
        <taxon>Eukaryota</taxon>
        <taxon>Metazoa</taxon>
        <taxon>Ecdysozoa</taxon>
        <taxon>Nematoda</taxon>
        <taxon>Chromadorea</taxon>
        <taxon>Rhabditida</taxon>
        <taxon>Rhabditina</taxon>
        <taxon>Rhabditomorpha</taxon>
        <taxon>Rhabditoidea</taxon>
        <taxon>Rhabditidae</taxon>
        <taxon>Peloderinae</taxon>
        <taxon>Caenorhabditis</taxon>
    </lineage>
</organism>
<dbReference type="OrthoDB" id="5776694at2759"/>
<sequence>MPSCEIKIKFNDSNELITLTDAEVIKKLPVIERAISCSGFDWEERDVKMEEPTGLDFPKHAGDFLLAHLDKYKRVSHEEASSVNPAERFPEANALSLDQLRPCLELANYLEAIDFMHCMGFVIAKKLEKCTVEECAAFFGVPHDPNANYFDESSGYVQVPAANQPSSSNA</sequence>
<comment type="caution">
    <text evidence="1">The sequence shown here is derived from an EMBL/GenBank/DDBJ whole genome shotgun (WGS) entry which is preliminary data.</text>
</comment>
<dbReference type="AlphaFoldDB" id="A0A2G5ULY1"/>
<dbReference type="PANTHER" id="PTHR37964:SF1">
    <property type="entry name" value="SUPPRESSOR-RELATED"/>
    <property type="match status" value="1"/>
</dbReference>
<dbReference type="EMBL" id="PDUG01000003">
    <property type="protein sequence ID" value="PIC40575.1"/>
    <property type="molecule type" value="Genomic_DNA"/>
</dbReference>
<keyword evidence="2" id="KW-1185">Reference proteome</keyword>
<reference evidence="2" key="1">
    <citation type="submission" date="2017-10" db="EMBL/GenBank/DDBJ databases">
        <title>Rapid genome shrinkage in a self-fertile nematode reveals novel sperm competition proteins.</title>
        <authorList>
            <person name="Yin D."/>
            <person name="Schwarz E.M."/>
            <person name="Thomas C.G."/>
            <person name="Felde R.L."/>
            <person name="Korf I.F."/>
            <person name="Cutter A.D."/>
            <person name="Schartner C.M."/>
            <person name="Ralston E.J."/>
            <person name="Meyer B.J."/>
            <person name="Haag E.S."/>
        </authorList>
    </citation>
    <scope>NUCLEOTIDE SEQUENCE [LARGE SCALE GENOMIC DNA]</scope>
    <source>
        <strain evidence="2">JU1422</strain>
    </source>
</reference>